<dbReference type="GO" id="GO:0019284">
    <property type="term" value="P:L-methionine salvage from S-adenosylmethionine"/>
    <property type="evidence" value="ECO:0007669"/>
    <property type="project" value="InterPro"/>
</dbReference>
<feature type="binding site" evidence="9">
    <location>
        <position position="97"/>
    </location>
    <ligand>
        <name>Ni(2+)</name>
        <dbReference type="ChEBI" id="CHEBI:49786"/>
    </ligand>
</feature>
<keyword evidence="7 9" id="KW-0408">Iron</keyword>
<feature type="binding site" evidence="9">
    <location>
        <position position="93"/>
    </location>
    <ligand>
        <name>Ni(2+)</name>
        <dbReference type="ChEBI" id="CHEBI:49786"/>
    </ligand>
</feature>
<comment type="subunit">
    <text evidence="9">Monomer.</text>
</comment>
<evidence type="ECO:0000256" key="5">
    <source>
        <dbReference type="ARBA" id="ARBA00022964"/>
    </source>
</evidence>
<keyword evidence="2 9" id="KW-0533">Nickel</keyword>
<reference evidence="10 11" key="2">
    <citation type="submission" date="2018-06" db="EMBL/GenBank/DDBJ databases">
        <title>Metagenomic assembly of (sub)arctic Cyanobacteria and their associated microbiome from non-axenic cultures.</title>
        <authorList>
            <person name="Baurain D."/>
        </authorList>
    </citation>
    <scope>NUCLEOTIDE SEQUENCE [LARGE SCALE GENOMIC DNA]</scope>
    <source>
        <strain evidence="10">ULC027bin1</strain>
    </source>
</reference>
<sequence length="199" mass="22141">MAVLTIPDKQQTIGEAEKIAAYLSQIGITYEQWESSMPLADSATPAEILAAYAPQLDALKQKGGYITADVIDITPQMANLEAMLDKFRDEHWHDEDEVRFILSGQGVFHIHPKTGPVIAVTVEAGDLLLVPTGTHHWFDLCADRQIRAIRLFQDPAGWTPIYTQSGIEQKYKSPRTVTTPTAVGSALYRFFTYALCRFG</sequence>
<comment type="similarity">
    <text evidence="9">Belongs to the acireductone dioxygenase (ARD) family.</text>
</comment>
<dbReference type="GO" id="GO:0019509">
    <property type="term" value="P:L-methionine salvage from methylthioadenosine"/>
    <property type="evidence" value="ECO:0007669"/>
    <property type="project" value="UniProtKB-UniRule"/>
</dbReference>
<name>A0A2W4X979_9CYAN</name>
<evidence type="ECO:0000256" key="3">
    <source>
        <dbReference type="ARBA" id="ARBA00022605"/>
    </source>
</evidence>
<comment type="cofactor">
    <cofactor evidence="9">
        <name>Ni(2+)</name>
        <dbReference type="ChEBI" id="CHEBI:49786"/>
    </cofactor>
    <text evidence="9">Binds 1 nickel ion per monomer.</text>
</comment>
<dbReference type="EC" id="1.13.11.53" evidence="9"/>
<dbReference type="EC" id="1.13.11.54" evidence="9"/>
<feature type="binding site" evidence="9">
    <location>
        <position position="136"/>
    </location>
    <ligand>
        <name>Fe(2+)</name>
        <dbReference type="ChEBI" id="CHEBI:29033"/>
    </ligand>
</feature>
<evidence type="ECO:0000256" key="7">
    <source>
        <dbReference type="ARBA" id="ARBA00023004"/>
    </source>
</evidence>
<protein>
    <recommendedName>
        <fullName evidence="9">Acireductone dioxygenase</fullName>
    </recommendedName>
    <alternativeName>
        <fullName evidence="9">1,2-dihydroxy-3-keto-5-methylthiopentene dioxygenase</fullName>
        <shortName evidence="9">DHK-MTPene dioxygenase</shortName>
    </alternativeName>
    <alternativeName>
        <fullName evidence="9">Acireductone dioxygenase (Fe(2+)-requiring)</fullName>
        <shortName evidence="9">ARD'</shortName>
        <shortName evidence="9">Fe-ARD</shortName>
        <ecNumber evidence="9">1.13.11.54</ecNumber>
    </alternativeName>
    <alternativeName>
        <fullName evidence="9">Acireductone dioxygenase (Ni(2+)-requiring)</fullName>
        <shortName evidence="9">ARD</shortName>
        <shortName evidence="9">Ni-ARD</shortName>
        <ecNumber evidence="9">1.13.11.53</ecNumber>
    </alternativeName>
</protein>
<feature type="binding site" evidence="9">
    <location>
        <position position="136"/>
    </location>
    <ligand>
        <name>Ni(2+)</name>
        <dbReference type="ChEBI" id="CHEBI:49786"/>
    </ligand>
</feature>
<evidence type="ECO:0000256" key="6">
    <source>
        <dbReference type="ARBA" id="ARBA00023002"/>
    </source>
</evidence>
<proteinExistence type="inferred from homology"/>
<feature type="site" description="May play a role in metal incorporation in vivo" evidence="9">
    <location>
        <position position="90"/>
    </location>
</feature>
<dbReference type="SUPFAM" id="SSF51182">
    <property type="entry name" value="RmlC-like cupins"/>
    <property type="match status" value="1"/>
</dbReference>
<feature type="site" description="May play a role in transmitting local conformational changes" evidence="9">
    <location>
        <position position="96"/>
    </location>
</feature>
<feature type="binding site" evidence="9">
    <location>
        <position position="93"/>
    </location>
    <ligand>
        <name>Fe(2+)</name>
        <dbReference type="ChEBI" id="CHEBI:29033"/>
    </ligand>
</feature>
<dbReference type="GO" id="GO:0010308">
    <property type="term" value="F:acireductone dioxygenase (Ni2+-requiring) activity"/>
    <property type="evidence" value="ECO:0007669"/>
    <property type="project" value="UniProtKB-UniRule"/>
</dbReference>
<keyword evidence="5 9" id="KW-0223">Dioxygenase</keyword>
<comment type="catalytic activity">
    <reaction evidence="1 9">
        <text>1,2-dihydroxy-5-(methylsulfanyl)pent-1-en-3-one + O2 = 4-methylsulfanyl-2-oxobutanoate + formate + 2 H(+)</text>
        <dbReference type="Rhea" id="RHEA:24504"/>
        <dbReference type="ChEBI" id="CHEBI:15378"/>
        <dbReference type="ChEBI" id="CHEBI:15379"/>
        <dbReference type="ChEBI" id="CHEBI:15740"/>
        <dbReference type="ChEBI" id="CHEBI:16723"/>
        <dbReference type="ChEBI" id="CHEBI:49252"/>
        <dbReference type="EC" id="1.13.11.54"/>
    </reaction>
</comment>
<evidence type="ECO:0000256" key="9">
    <source>
        <dbReference type="HAMAP-Rule" id="MF_01682"/>
    </source>
</evidence>
<reference evidence="11" key="1">
    <citation type="submission" date="2018-04" db="EMBL/GenBank/DDBJ databases">
        <authorList>
            <person name="Cornet L."/>
        </authorList>
    </citation>
    <scope>NUCLEOTIDE SEQUENCE [LARGE SCALE GENOMIC DNA]</scope>
</reference>
<feature type="site" description="Important to generate the dianion" evidence="9">
    <location>
        <position position="99"/>
    </location>
</feature>
<dbReference type="Proteomes" id="UP000249794">
    <property type="component" value="Unassembled WGS sequence"/>
</dbReference>
<feature type="binding site" evidence="9">
    <location>
        <position position="91"/>
    </location>
    <ligand>
        <name>Fe(2+)</name>
        <dbReference type="ChEBI" id="CHEBI:29033"/>
    </ligand>
</feature>
<dbReference type="Pfam" id="PF03079">
    <property type="entry name" value="ARD"/>
    <property type="match status" value="1"/>
</dbReference>
<evidence type="ECO:0000256" key="2">
    <source>
        <dbReference type="ARBA" id="ARBA00022596"/>
    </source>
</evidence>
<dbReference type="PANTHER" id="PTHR23418">
    <property type="entry name" value="ACIREDUCTONE DIOXYGENASE"/>
    <property type="match status" value="1"/>
</dbReference>
<gene>
    <name evidence="9" type="primary">mtnD</name>
    <name evidence="10" type="ORF">DCF15_13995</name>
</gene>
<comment type="pathway">
    <text evidence="9">Amino-acid biosynthesis; L-methionine biosynthesis via salvage pathway; L-methionine from S-methyl-5-thio-alpha-D-ribose 1-phosphate: step 5/6.</text>
</comment>
<comment type="function">
    <text evidence="9">Catalyzes 2 different reactions between oxygene and the acireductone 1,2-dihydroxy-3-keto-5-methylthiopentene (DHK-MTPene) depending upon the metal bound in the active site. Fe-containing acireductone dioxygenase (Fe-ARD) produces formate and 2-keto-4-methylthiobutyrate (KMTB), the alpha-ketoacid precursor of methionine in the methionine recycle pathway. Ni-containing acireductone dioxygenase (Ni-ARD) produces methylthiopropionate, carbon monoxide and formate, and does not lie on the methionine recycle pathway.</text>
</comment>
<comment type="catalytic activity">
    <reaction evidence="9">
        <text>1,2-dihydroxy-5-(methylsulfanyl)pent-1-en-3-one + O2 = 3-(methylsulfanyl)propanoate + CO + formate + 2 H(+)</text>
        <dbReference type="Rhea" id="RHEA:14161"/>
        <dbReference type="ChEBI" id="CHEBI:15378"/>
        <dbReference type="ChEBI" id="CHEBI:15379"/>
        <dbReference type="ChEBI" id="CHEBI:15740"/>
        <dbReference type="ChEBI" id="CHEBI:17245"/>
        <dbReference type="ChEBI" id="CHEBI:49016"/>
        <dbReference type="ChEBI" id="CHEBI:49252"/>
        <dbReference type="EC" id="1.13.11.53"/>
    </reaction>
</comment>
<evidence type="ECO:0000313" key="10">
    <source>
        <dbReference type="EMBL" id="PZO52287.1"/>
    </source>
</evidence>
<dbReference type="EMBL" id="QBMP01000151">
    <property type="protein sequence ID" value="PZO52287.1"/>
    <property type="molecule type" value="Genomic_DNA"/>
</dbReference>
<dbReference type="HAMAP" id="MF_01682">
    <property type="entry name" value="Salvage_MtnD"/>
    <property type="match status" value="1"/>
</dbReference>
<dbReference type="InterPro" id="IPR011051">
    <property type="entry name" value="RmlC_Cupin_sf"/>
</dbReference>
<dbReference type="InterPro" id="IPR004313">
    <property type="entry name" value="ARD"/>
</dbReference>
<dbReference type="PANTHER" id="PTHR23418:SF0">
    <property type="entry name" value="ACIREDUCTONE DIOXYGENASE"/>
    <property type="match status" value="1"/>
</dbReference>
<evidence type="ECO:0000256" key="8">
    <source>
        <dbReference type="ARBA" id="ARBA00023167"/>
    </source>
</evidence>
<keyword evidence="8 9" id="KW-0486">Methionine biosynthesis</keyword>
<dbReference type="AlphaFoldDB" id="A0A2W4X979"/>
<feature type="binding site" evidence="9">
    <location>
        <position position="91"/>
    </location>
    <ligand>
        <name>Ni(2+)</name>
        <dbReference type="ChEBI" id="CHEBI:49786"/>
    </ligand>
</feature>
<dbReference type="Gene3D" id="2.60.120.10">
    <property type="entry name" value="Jelly Rolls"/>
    <property type="match status" value="1"/>
</dbReference>
<dbReference type="GO" id="GO:0005506">
    <property type="term" value="F:iron ion binding"/>
    <property type="evidence" value="ECO:0007669"/>
    <property type="project" value="UniProtKB-UniRule"/>
</dbReference>
<keyword evidence="3 9" id="KW-0028">Amino-acid biosynthesis</keyword>
<accession>A0A2W4X979</accession>
<comment type="caution">
    <text evidence="10">The sequence shown here is derived from an EMBL/GenBank/DDBJ whole genome shotgun (WGS) entry which is preliminary data.</text>
</comment>
<evidence type="ECO:0000256" key="4">
    <source>
        <dbReference type="ARBA" id="ARBA00022723"/>
    </source>
</evidence>
<dbReference type="InterPro" id="IPR014710">
    <property type="entry name" value="RmlC-like_jellyroll"/>
</dbReference>
<dbReference type="InterPro" id="IPR023956">
    <property type="entry name" value="ARD_bac"/>
</dbReference>
<comment type="cofactor">
    <cofactor evidence="9">
        <name>Fe(2+)</name>
        <dbReference type="ChEBI" id="CHEBI:29033"/>
    </cofactor>
    <text evidence="9">Binds 1 Fe(2+) cation per monomer.</text>
</comment>
<keyword evidence="6 9" id="KW-0560">Oxidoreductase</keyword>
<evidence type="ECO:0000256" key="1">
    <source>
        <dbReference type="ARBA" id="ARBA00000428"/>
    </source>
</evidence>
<feature type="binding site" evidence="9">
    <location>
        <position position="97"/>
    </location>
    <ligand>
        <name>Fe(2+)</name>
        <dbReference type="ChEBI" id="CHEBI:29033"/>
    </ligand>
</feature>
<dbReference type="CDD" id="cd02232">
    <property type="entry name" value="cupin_ARD"/>
    <property type="match status" value="1"/>
</dbReference>
<keyword evidence="4 9" id="KW-0479">Metal-binding</keyword>
<dbReference type="GO" id="GO:0016151">
    <property type="term" value="F:nickel cation binding"/>
    <property type="evidence" value="ECO:0007669"/>
    <property type="project" value="UniProtKB-UniRule"/>
</dbReference>
<dbReference type="UniPathway" id="UPA00904">
    <property type="reaction ID" value="UER00878"/>
</dbReference>
<dbReference type="GO" id="GO:0010309">
    <property type="term" value="F:acireductone dioxygenase [iron(II)-requiring] activity"/>
    <property type="evidence" value="ECO:0007669"/>
    <property type="project" value="UniProtKB-UniRule"/>
</dbReference>
<organism evidence="10 11">
    <name type="scientific">Phormidesmis priestleyi</name>
    <dbReference type="NCBI Taxonomy" id="268141"/>
    <lineage>
        <taxon>Bacteria</taxon>
        <taxon>Bacillati</taxon>
        <taxon>Cyanobacteriota</taxon>
        <taxon>Cyanophyceae</taxon>
        <taxon>Leptolyngbyales</taxon>
        <taxon>Leptolyngbyaceae</taxon>
        <taxon>Phormidesmis</taxon>
    </lineage>
</organism>
<evidence type="ECO:0000313" key="11">
    <source>
        <dbReference type="Proteomes" id="UP000249794"/>
    </source>
</evidence>